<gene>
    <name evidence="1" type="ORF">DQX05_12610</name>
</gene>
<protein>
    <recommendedName>
        <fullName evidence="3">PepSY domain-containing protein</fullName>
    </recommendedName>
</protein>
<evidence type="ECO:0008006" key="3">
    <source>
        <dbReference type="Google" id="ProtNLM"/>
    </source>
</evidence>
<accession>A0A3A3GHE5</accession>
<evidence type="ECO:0000313" key="2">
    <source>
        <dbReference type="Proteomes" id="UP000266177"/>
    </source>
</evidence>
<proteinExistence type="predicted"/>
<dbReference type="EMBL" id="QYZD01000010">
    <property type="protein sequence ID" value="RJG23504.1"/>
    <property type="molecule type" value="Genomic_DNA"/>
</dbReference>
<organism evidence="1 2">
    <name type="scientific">Paenibacillus thiaminolyticus</name>
    <name type="common">Bacillus thiaminolyticus</name>
    <dbReference type="NCBI Taxonomy" id="49283"/>
    <lineage>
        <taxon>Bacteria</taxon>
        <taxon>Bacillati</taxon>
        <taxon>Bacillota</taxon>
        <taxon>Bacilli</taxon>
        <taxon>Bacillales</taxon>
        <taxon>Paenibacillaceae</taxon>
        <taxon>Paenibacillus</taxon>
    </lineage>
</organism>
<evidence type="ECO:0000313" key="1">
    <source>
        <dbReference type="EMBL" id="RJG23504.1"/>
    </source>
</evidence>
<reference evidence="1 2" key="1">
    <citation type="submission" date="2018-09" db="EMBL/GenBank/DDBJ databases">
        <title>Paenibacillus SK2017-BO5.</title>
        <authorList>
            <person name="Piskunova J.V."/>
            <person name="Dubiley S.A."/>
            <person name="Severinov K.V."/>
        </authorList>
    </citation>
    <scope>NUCLEOTIDE SEQUENCE [LARGE SCALE GENOMIC DNA]</scope>
    <source>
        <strain evidence="1 2">BO5</strain>
    </source>
</reference>
<name>A0A3A3GHE5_PANTH</name>
<comment type="caution">
    <text evidence="1">The sequence shown here is derived from an EMBL/GenBank/DDBJ whole genome shotgun (WGS) entry which is preliminary data.</text>
</comment>
<dbReference type="AlphaFoldDB" id="A0A3A3GHE5"/>
<dbReference type="Proteomes" id="UP000266177">
    <property type="component" value="Unassembled WGS sequence"/>
</dbReference>
<sequence>MMSNKDITEKEVKEIVAPIAKQLFNMDIQGLEVKWDNSARDFCFVQNKETKMVAALDADKKVVYLMSGERVYIEE</sequence>